<feature type="transmembrane region" description="Helical" evidence="8">
    <location>
        <begin position="32"/>
        <end position="57"/>
    </location>
</feature>
<feature type="transmembrane region" description="Helical" evidence="8">
    <location>
        <begin position="261"/>
        <end position="286"/>
    </location>
</feature>
<dbReference type="CDD" id="cd06550">
    <property type="entry name" value="TM_ABC_iron-siderophores_like"/>
    <property type="match status" value="1"/>
</dbReference>
<keyword evidence="6 8" id="KW-1133">Transmembrane helix</keyword>
<dbReference type="Proteomes" id="UP000612282">
    <property type="component" value="Unassembled WGS sequence"/>
</dbReference>
<evidence type="ECO:0000256" key="4">
    <source>
        <dbReference type="ARBA" id="ARBA00022475"/>
    </source>
</evidence>
<evidence type="ECO:0000256" key="1">
    <source>
        <dbReference type="ARBA" id="ARBA00004651"/>
    </source>
</evidence>
<proteinExistence type="inferred from homology"/>
<dbReference type="RefSeq" id="WP_203800718.1">
    <property type="nucleotide sequence ID" value="NZ_BAAAQE010000034.1"/>
</dbReference>
<reference evidence="9 10" key="1">
    <citation type="submission" date="2021-01" db="EMBL/GenBank/DDBJ databases">
        <title>Whole genome shotgun sequence of Actinoplanes couchii NBRC 106145.</title>
        <authorList>
            <person name="Komaki H."/>
            <person name="Tamura T."/>
        </authorList>
    </citation>
    <scope>NUCLEOTIDE SEQUENCE [LARGE SCALE GENOMIC DNA]</scope>
    <source>
        <strain evidence="9 10">NBRC 106145</strain>
    </source>
</reference>
<organism evidence="9 10">
    <name type="scientific">Actinoplanes couchii</name>
    <dbReference type="NCBI Taxonomy" id="403638"/>
    <lineage>
        <taxon>Bacteria</taxon>
        <taxon>Bacillati</taxon>
        <taxon>Actinomycetota</taxon>
        <taxon>Actinomycetes</taxon>
        <taxon>Micromonosporales</taxon>
        <taxon>Micromonosporaceae</taxon>
        <taxon>Actinoplanes</taxon>
    </lineage>
</organism>
<feature type="transmembrane region" description="Helical" evidence="8">
    <location>
        <begin position="325"/>
        <end position="346"/>
    </location>
</feature>
<accession>A0ABQ3XGL9</accession>
<evidence type="ECO:0000256" key="7">
    <source>
        <dbReference type="ARBA" id="ARBA00023136"/>
    </source>
</evidence>
<feature type="transmembrane region" description="Helical" evidence="8">
    <location>
        <begin position="86"/>
        <end position="104"/>
    </location>
</feature>
<comment type="caution">
    <text evidence="9">The sequence shown here is derived from an EMBL/GenBank/DDBJ whole genome shotgun (WGS) entry which is preliminary data.</text>
</comment>
<dbReference type="PANTHER" id="PTHR30472:SF24">
    <property type="entry name" value="FERRIC ENTEROBACTIN TRANSPORT SYSTEM PERMEASE PROTEIN FEPG"/>
    <property type="match status" value="1"/>
</dbReference>
<dbReference type="InterPro" id="IPR037294">
    <property type="entry name" value="ABC_BtuC-like"/>
</dbReference>
<feature type="transmembrane region" description="Helical" evidence="8">
    <location>
        <begin position="167"/>
        <end position="190"/>
    </location>
</feature>
<evidence type="ECO:0000256" key="3">
    <source>
        <dbReference type="ARBA" id="ARBA00022448"/>
    </source>
</evidence>
<feature type="transmembrane region" description="Helical" evidence="8">
    <location>
        <begin position="298"/>
        <end position="318"/>
    </location>
</feature>
<evidence type="ECO:0000313" key="10">
    <source>
        <dbReference type="Proteomes" id="UP000612282"/>
    </source>
</evidence>
<dbReference type="SUPFAM" id="SSF81345">
    <property type="entry name" value="ABC transporter involved in vitamin B12 uptake, BtuC"/>
    <property type="match status" value="1"/>
</dbReference>
<feature type="transmembrane region" description="Helical" evidence="8">
    <location>
        <begin position="116"/>
        <end position="135"/>
    </location>
</feature>
<name>A0ABQ3XGL9_9ACTN</name>
<dbReference type="InterPro" id="IPR000522">
    <property type="entry name" value="ABC_transptr_permease_BtuC"/>
</dbReference>
<protein>
    <submittedName>
        <fullName evidence="9">Iron-enterobactin transporter permease</fullName>
    </submittedName>
</protein>
<keyword evidence="4" id="KW-1003">Cell membrane</keyword>
<dbReference type="EMBL" id="BOMG01000074">
    <property type="protein sequence ID" value="GID57640.1"/>
    <property type="molecule type" value="Genomic_DNA"/>
</dbReference>
<keyword evidence="3" id="KW-0813">Transport</keyword>
<dbReference type="PANTHER" id="PTHR30472">
    <property type="entry name" value="FERRIC ENTEROBACTIN TRANSPORT SYSTEM PERMEASE PROTEIN"/>
    <property type="match status" value="1"/>
</dbReference>
<evidence type="ECO:0000256" key="5">
    <source>
        <dbReference type="ARBA" id="ARBA00022692"/>
    </source>
</evidence>
<evidence type="ECO:0000256" key="8">
    <source>
        <dbReference type="SAM" id="Phobius"/>
    </source>
</evidence>
<comment type="similarity">
    <text evidence="2">Belongs to the binding-protein-dependent transport system permease family. FecCD subfamily.</text>
</comment>
<evidence type="ECO:0000256" key="6">
    <source>
        <dbReference type="ARBA" id="ARBA00022989"/>
    </source>
</evidence>
<feature type="transmembrane region" description="Helical" evidence="8">
    <location>
        <begin position="210"/>
        <end position="234"/>
    </location>
</feature>
<sequence length="351" mass="35899">MTAPSSPEIDFGHARYLLRVGALTLPVRRRSLLVATGLVTVILALAVLALGLGTYTLTPDQVVRALLGQSTGLDRTVVLEWRLPRTLAAVVIGGALGIAGALFQTVTRNPLASPDVLGLGNGAFTGMLTAVVIGATSWSLLTLGAVLGGTAAAAVIWLLASRNGVTGFRLIIVGIGVSALLSSVNTWLLLQVELDTAMFASAWGAGSLNGVGATAVRGAALCTLPLLVLLAFAIPRLRQMDLGDDAATALGARPGTARRTVLIIGVALVSIGTAVAGPVAFIALAAPQIARRLARTPYLSLMLSALAGAVLLLASDVIAQHVLPIALPVGVVTVSVGGLYLITMIIREIRR</sequence>
<dbReference type="Pfam" id="PF01032">
    <property type="entry name" value="FecCD"/>
    <property type="match status" value="1"/>
</dbReference>
<keyword evidence="10" id="KW-1185">Reference proteome</keyword>
<evidence type="ECO:0000313" key="9">
    <source>
        <dbReference type="EMBL" id="GID57640.1"/>
    </source>
</evidence>
<gene>
    <name evidence="9" type="primary">fepG_2</name>
    <name evidence="9" type="ORF">Aco03nite_060440</name>
</gene>
<keyword evidence="5 8" id="KW-0812">Transmembrane</keyword>
<evidence type="ECO:0000256" key="2">
    <source>
        <dbReference type="ARBA" id="ARBA00007935"/>
    </source>
</evidence>
<comment type="subcellular location">
    <subcellularLocation>
        <location evidence="1">Cell membrane</location>
        <topology evidence="1">Multi-pass membrane protein</topology>
    </subcellularLocation>
</comment>
<dbReference type="Gene3D" id="1.10.3470.10">
    <property type="entry name" value="ABC transporter involved in vitamin B12 uptake, BtuC"/>
    <property type="match status" value="1"/>
</dbReference>
<feature type="transmembrane region" description="Helical" evidence="8">
    <location>
        <begin position="141"/>
        <end position="160"/>
    </location>
</feature>
<keyword evidence="7 8" id="KW-0472">Membrane</keyword>